<protein>
    <submittedName>
        <fullName evidence="1">Uncharacterized protein</fullName>
    </submittedName>
</protein>
<dbReference type="AlphaFoldDB" id="A0A9D3YAR5"/>
<accession>A0A9D3YAR5</accession>
<keyword evidence="2" id="KW-1185">Reference proteome</keyword>
<name>A0A9D3YAR5_DREPO</name>
<organism evidence="1 2">
    <name type="scientific">Dreissena polymorpha</name>
    <name type="common">Zebra mussel</name>
    <name type="synonym">Mytilus polymorpha</name>
    <dbReference type="NCBI Taxonomy" id="45954"/>
    <lineage>
        <taxon>Eukaryota</taxon>
        <taxon>Metazoa</taxon>
        <taxon>Spiralia</taxon>
        <taxon>Lophotrochozoa</taxon>
        <taxon>Mollusca</taxon>
        <taxon>Bivalvia</taxon>
        <taxon>Autobranchia</taxon>
        <taxon>Heteroconchia</taxon>
        <taxon>Euheterodonta</taxon>
        <taxon>Imparidentia</taxon>
        <taxon>Neoheterodontei</taxon>
        <taxon>Myida</taxon>
        <taxon>Dreissenoidea</taxon>
        <taxon>Dreissenidae</taxon>
        <taxon>Dreissena</taxon>
    </lineage>
</organism>
<reference evidence="1" key="1">
    <citation type="journal article" date="2019" name="bioRxiv">
        <title>The Genome of the Zebra Mussel, Dreissena polymorpha: A Resource for Invasive Species Research.</title>
        <authorList>
            <person name="McCartney M.A."/>
            <person name="Auch B."/>
            <person name="Kono T."/>
            <person name="Mallez S."/>
            <person name="Zhang Y."/>
            <person name="Obille A."/>
            <person name="Becker A."/>
            <person name="Abrahante J.E."/>
            <person name="Garbe J."/>
            <person name="Badalamenti J.P."/>
            <person name="Herman A."/>
            <person name="Mangelson H."/>
            <person name="Liachko I."/>
            <person name="Sullivan S."/>
            <person name="Sone E.D."/>
            <person name="Koren S."/>
            <person name="Silverstein K.A.T."/>
            <person name="Beckman K.B."/>
            <person name="Gohl D.M."/>
        </authorList>
    </citation>
    <scope>NUCLEOTIDE SEQUENCE</scope>
    <source>
        <strain evidence="1">Duluth1</strain>
        <tissue evidence="1">Whole animal</tissue>
    </source>
</reference>
<sequence length="65" mass="7369">MEKCNLTNRLDLIWNIDETGLPDTTPGSAGTVTESGWSNSIVFLECVKRIFESMTLLTRRPCLFF</sequence>
<dbReference type="Proteomes" id="UP000828390">
    <property type="component" value="Unassembled WGS sequence"/>
</dbReference>
<reference evidence="1" key="2">
    <citation type="submission" date="2020-11" db="EMBL/GenBank/DDBJ databases">
        <authorList>
            <person name="McCartney M.A."/>
            <person name="Auch B."/>
            <person name="Kono T."/>
            <person name="Mallez S."/>
            <person name="Becker A."/>
            <person name="Gohl D.M."/>
            <person name="Silverstein K.A.T."/>
            <person name="Koren S."/>
            <person name="Bechman K.B."/>
            <person name="Herman A."/>
            <person name="Abrahante J.E."/>
            <person name="Garbe J."/>
        </authorList>
    </citation>
    <scope>NUCLEOTIDE SEQUENCE</scope>
    <source>
        <strain evidence="1">Duluth1</strain>
        <tissue evidence="1">Whole animal</tissue>
    </source>
</reference>
<gene>
    <name evidence="1" type="ORF">DPMN_082363</name>
</gene>
<evidence type="ECO:0000313" key="2">
    <source>
        <dbReference type="Proteomes" id="UP000828390"/>
    </source>
</evidence>
<dbReference type="EMBL" id="JAIWYP010000016">
    <property type="protein sequence ID" value="KAH3694920.1"/>
    <property type="molecule type" value="Genomic_DNA"/>
</dbReference>
<evidence type="ECO:0000313" key="1">
    <source>
        <dbReference type="EMBL" id="KAH3694920.1"/>
    </source>
</evidence>
<comment type="caution">
    <text evidence="1">The sequence shown here is derived from an EMBL/GenBank/DDBJ whole genome shotgun (WGS) entry which is preliminary data.</text>
</comment>
<proteinExistence type="predicted"/>